<dbReference type="GO" id="GO:0052717">
    <property type="term" value="F:tRNA-specific adenosine-34 deaminase activity"/>
    <property type="evidence" value="ECO:0007669"/>
    <property type="project" value="UniProtKB-UniRule"/>
</dbReference>
<evidence type="ECO:0000259" key="8">
    <source>
        <dbReference type="PROSITE" id="PS51747"/>
    </source>
</evidence>
<dbReference type="FunFam" id="3.40.140.10:FF:000005">
    <property type="entry name" value="tRNA-specific adenosine deaminase"/>
    <property type="match status" value="1"/>
</dbReference>
<comment type="cofactor">
    <cofactor evidence="7">
        <name>Zn(2+)</name>
        <dbReference type="ChEBI" id="CHEBI:29105"/>
    </cofactor>
    <text evidence="7">Binds 1 zinc ion per subunit.</text>
</comment>
<dbReference type="PANTHER" id="PTHR11079">
    <property type="entry name" value="CYTOSINE DEAMINASE FAMILY MEMBER"/>
    <property type="match status" value="1"/>
</dbReference>
<dbReference type="PROSITE" id="PS51747">
    <property type="entry name" value="CYT_DCMP_DEAMINASES_2"/>
    <property type="match status" value="1"/>
</dbReference>
<dbReference type="CDD" id="cd01285">
    <property type="entry name" value="nucleoside_deaminase"/>
    <property type="match status" value="1"/>
</dbReference>
<name>A0A523XNN1_UNCT6</name>
<dbReference type="GO" id="GO:0008270">
    <property type="term" value="F:zinc ion binding"/>
    <property type="evidence" value="ECO:0007669"/>
    <property type="project" value="UniProtKB-UniRule"/>
</dbReference>
<feature type="domain" description="CMP/dCMP-type deaminase" evidence="8">
    <location>
        <begin position="4"/>
        <end position="114"/>
    </location>
</feature>
<comment type="subunit">
    <text evidence="1 7">Homodimer.</text>
</comment>
<dbReference type="Proteomes" id="UP000315534">
    <property type="component" value="Unassembled WGS sequence"/>
</dbReference>
<gene>
    <name evidence="7" type="primary">tadA</name>
    <name evidence="9" type="ORF">E3J38_04810</name>
</gene>
<feature type="binding site" evidence="7">
    <location>
        <position position="88"/>
    </location>
    <ligand>
        <name>Zn(2+)</name>
        <dbReference type="ChEBI" id="CHEBI:29105"/>
        <note>catalytic</note>
    </ligand>
</feature>
<keyword evidence="4 7" id="KW-0378">Hydrolase</keyword>
<comment type="similarity">
    <text evidence="7">Belongs to the cytidine and deoxycytidylate deaminase family.</text>
</comment>
<evidence type="ECO:0000313" key="9">
    <source>
        <dbReference type="EMBL" id="TET80911.1"/>
    </source>
</evidence>
<dbReference type="SUPFAM" id="SSF53927">
    <property type="entry name" value="Cytidine deaminase-like"/>
    <property type="match status" value="1"/>
</dbReference>
<comment type="caution">
    <text evidence="9">The sequence shown here is derived from an EMBL/GenBank/DDBJ whole genome shotgun (WGS) entry which is preliminary data.</text>
</comment>
<reference evidence="9 10" key="1">
    <citation type="submission" date="2019-03" db="EMBL/GenBank/DDBJ databases">
        <title>Metabolic potential of uncultured bacteria and archaea associated with petroleum seepage in deep-sea sediments.</title>
        <authorList>
            <person name="Dong X."/>
            <person name="Hubert C."/>
        </authorList>
    </citation>
    <scope>NUCLEOTIDE SEQUENCE [LARGE SCALE GENOMIC DNA]</scope>
    <source>
        <strain evidence="9">E29_bin36</strain>
    </source>
</reference>
<feature type="binding site" evidence="7">
    <location>
        <position position="55"/>
    </location>
    <ligand>
        <name>Zn(2+)</name>
        <dbReference type="ChEBI" id="CHEBI:29105"/>
        <note>catalytic</note>
    </ligand>
</feature>
<dbReference type="Pfam" id="PF14437">
    <property type="entry name" value="MafB19-deam"/>
    <property type="match status" value="1"/>
</dbReference>
<dbReference type="EMBL" id="SOIP01000289">
    <property type="protein sequence ID" value="TET80911.1"/>
    <property type="molecule type" value="Genomic_DNA"/>
</dbReference>
<dbReference type="InterPro" id="IPR028883">
    <property type="entry name" value="tRNA_aden_deaminase"/>
</dbReference>
<evidence type="ECO:0000256" key="7">
    <source>
        <dbReference type="HAMAP-Rule" id="MF_00972"/>
    </source>
</evidence>
<evidence type="ECO:0000256" key="5">
    <source>
        <dbReference type="ARBA" id="ARBA00022833"/>
    </source>
</evidence>
<evidence type="ECO:0000313" key="10">
    <source>
        <dbReference type="Proteomes" id="UP000315534"/>
    </source>
</evidence>
<evidence type="ECO:0000256" key="1">
    <source>
        <dbReference type="ARBA" id="ARBA00011738"/>
    </source>
</evidence>
<dbReference type="PANTHER" id="PTHR11079:SF202">
    <property type="entry name" value="TRNA-SPECIFIC ADENOSINE DEAMINASE"/>
    <property type="match status" value="1"/>
</dbReference>
<organism evidence="9 10">
    <name type="scientific">candidate division TA06 bacterium</name>
    <dbReference type="NCBI Taxonomy" id="2250710"/>
    <lineage>
        <taxon>Bacteria</taxon>
        <taxon>Bacteria division TA06</taxon>
    </lineage>
</organism>
<evidence type="ECO:0000256" key="4">
    <source>
        <dbReference type="ARBA" id="ARBA00022801"/>
    </source>
</evidence>
<proteinExistence type="inferred from homology"/>
<dbReference type="Gene3D" id="3.40.140.10">
    <property type="entry name" value="Cytidine Deaminase, domain 2"/>
    <property type="match status" value="1"/>
</dbReference>
<keyword evidence="5 7" id="KW-0862">Zinc</keyword>
<dbReference type="InterPro" id="IPR058535">
    <property type="entry name" value="MafB19-deam"/>
</dbReference>
<dbReference type="NCBIfam" id="NF008113">
    <property type="entry name" value="PRK10860.1"/>
    <property type="match status" value="1"/>
</dbReference>
<feature type="binding site" evidence="7">
    <location>
        <position position="85"/>
    </location>
    <ligand>
        <name>Zn(2+)</name>
        <dbReference type="ChEBI" id="CHEBI:29105"/>
        <note>catalytic</note>
    </ligand>
</feature>
<dbReference type="InterPro" id="IPR002125">
    <property type="entry name" value="CMP_dCMP_dom"/>
</dbReference>
<protein>
    <recommendedName>
        <fullName evidence="7">tRNA-specific adenosine deaminase</fullName>
        <ecNumber evidence="7">3.5.4.33</ecNumber>
    </recommendedName>
</protein>
<feature type="active site" description="Proton donor" evidence="7">
    <location>
        <position position="57"/>
    </location>
</feature>
<accession>A0A523XNN1</accession>
<dbReference type="HAMAP" id="MF_00972">
    <property type="entry name" value="tRNA_aden_deaminase"/>
    <property type="match status" value="1"/>
</dbReference>
<dbReference type="AlphaFoldDB" id="A0A523XNN1"/>
<comment type="catalytic activity">
    <reaction evidence="6 7">
        <text>adenosine(34) in tRNA + H2O + H(+) = inosine(34) in tRNA + NH4(+)</text>
        <dbReference type="Rhea" id="RHEA:43168"/>
        <dbReference type="Rhea" id="RHEA-COMP:10373"/>
        <dbReference type="Rhea" id="RHEA-COMP:10374"/>
        <dbReference type="ChEBI" id="CHEBI:15377"/>
        <dbReference type="ChEBI" id="CHEBI:15378"/>
        <dbReference type="ChEBI" id="CHEBI:28938"/>
        <dbReference type="ChEBI" id="CHEBI:74411"/>
        <dbReference type="ChEBI" id="CHEBI:82852"/>
        <dbReference type="EC" id="3.5.4.33"/>
    </reaction>
</comment>
<dbReference type="InterPro" id="IPR016193">
    <property type="entry name" value="Cytidine_deaminase-like"/>
</dbReference>
<dbReference type="GO" id="GO:0002100">
    <property type="term" value="P:tRNA wobble adenosine to inosine editing"/>
    <property type="evidence" value="ECO:0007669"/>
    <property type="project" value="UniProtKB-UniRule"/>
</dbReference>
<evidence type="ECO:0000256" key="2">
    <source>
        <dbReference type="ARBA" id="ARBA00022694"/>
    </source>
</evidence>
<comment type="function">
    <text evidence="7">Catalyzes the deamination of adenosine to inosine at the wobble position 34 of tRNA(Arg2).</text>
</comment>
<evidence type="ECO:0000256" key="3">
    <source>
        <dbReference type="ARBA" id="ARBA00022723"/>
    </source>
</evidence>
<evidence type="ECO:0000256" key="6">
    <source>
        <dbReference type="ARBA" id="ARBA00048045"/>
    </source>
</evidence>
<dbReference type="EC" id="3.5.4.33" evidence="7"/>
<keyword evidence="3 7" id="KW-0479">Metal-binding</keyword>
<keyword evidence="2 7" id="KW-0819">tRNA processing</keyword>
<sequence length="155" mass="16943">MGREEDERWMREALAEAKRAEEGDEVPIGCVVVWKDRIIGRGHNMVEALQDPTAHAEIIAIGAAAGFLKSRRLTDGTMYVNIESCPMCAGAIVLSRMARLVFGAADPKAGACGSVMNIVENKCLNHQVKVTSGTLEQECTSIISNYFKKKRSKDT</sequence>